<dbReference type="InterPro" id="IPR013762">
    <property type="entry name" value="Integrase-like_cat_sf"/>
</dbReference>
<dbReference type="RefSeq" id="WP_163961664.1">
    <property type="nucleotide sequence ID" value="NZ_JAAGNX010000001.1"/>
</dbReference>
<dbReference type="Pfam" id="PF13102">
    <property type="entry name" value="Phage_int_SAM_5"/>
    <property type="match status" value="1"/>
</dbReference>
<accession>A0A6B2LX50</accession>
<dbReference type="Proteomes" id="UP000478417">
    <property type="component" value="Unassembled WGS sequence"/>
</dbReference>
<evidence type="ECO:0000256" key="2">
    <source>
        <dbReference type="ARBA" id="ARBA00022908"/>
    </source>
</evidence>
<proteinExistence type="inferred from homology"/>
<sequence>MHERELATRERHTLRKVERKDRKNRWGVEWREDGKRRFQFFSTSDERDKFFRSTHLAGEVEDFSLTEWLRWQSLKRDCEELGIEPEQAVNIARGANLSIATEKSLHDLTEAYQKHVTRAGRSEEYRKHLKSFYGRLEASLGPDTLLLEITKKEIQDFFDAQEVGAVTKRNYRAYTVALFNYAIAEEWLDKSPASRLKIEIPKKQEAGILSVEETRAVLKAARGISPELAGLMALQLFAGLRNANITRLEPSEIDLTNKTILIPAAKFKTGSRHLIEDAGENLWKWLSLSSTEDFCGWTARNYNWRKSQAFKNAKITPPKNALRHSFATYRCALDGSAEKASYILGHQNPREIWTAYKGLATRKDAVKYFNIQPVGVK</sequence>
<dbReference type="InterPro" id="IPR010998">
    <property type="entry name" value="Integrase_recombinase_N"/>
</dbReference>
<name>A0A6B2LX50_9BACT</name>
<gene>
    <name evidence="8" type="ORF">G0Q06_01265</name>
</gene>
<dbReference type="InterPro" id="IPR044068">
    <property type="entry name" value="CB"/>
</dbReference>
<dbReference type="InterPro" id="IPR025269">
    <property type="entry name" value="SAM-like_dom"/>
</dbReference>
<reference evidence="8 9" key="1">
    <citation type="submission" date="2020-02" db="EMBL/GenBank/DDBJ databases">
        <title>Albibacoteraceae fam. nov., the first described family within the subdivision 4 Verrucomicrobia.</title>
        <authorList>
            <person name="Xi F."/>
        </authorList>
    </citation>
    <scope>NUCLEOTIDE SEQUENCE [LARGE SCALE GENOMIC DNA]</scope>
    <source>
        <strain evidence="8 9">CK1056</strain>
    </source>
</reference>
<feature type="domain" description="Core-binding (CB)" evidence="7">
    <location>
        <begin position="103"/>
        <end position="183"/>
    </location>
</feature>
<evidence type="ECO:0000256" key="4">
    <source>
        <dbReference type="ARBA" id="ARBA00023172"/>
    </source>
</evidence>
<dbReference type="GO" id="GO:0006310">
    <property type="term" value="P:DNA recombination"/>
    <property type="evidence" value="ECO:0007669"/>
    <property type="project" value="UniProtKB-KW"/>
</dbReference>
<dbReference type="InterPro" id="IPR002104">
    <property type="entry name" value="Integrase_catalytic"/>
</dbReference>
<organism evidence="8 9">
    <name type="scientific">Oceanipulchritudo coccoides</name>
    <dbReference type="NCBI Taxonomy" id="2706888"/>
    <lineage>
        <taxon>Bacteria</taxon>
        <taxon>Pseudomonadati</taxon>
        <taxon>Verrucomicrobiota</taxon>
        <taxon>Opitutia</taxon>
        <taxon>Puniceicoccales</taxon>
        <taxon>Oceanipulchritudinaceae</taxon>
        <taxon>Oceanipulchritudo</taxon>
    </lineage>
</organism>
<dbReference type="SUPFAM" id="SSF56349">
    <property type="entry name" value="DNA breaking-rejoining enzymes"/>
    <property type="match status" value="1"/>
</dbReference>
<evidence type="ECO:0000313" key="9">
    <source>
        <dbReference type="Proteomes" id="UP000478417"/>
    </source>
</evidence>
<keyword evidence="9" id="KW-1185">Reference proteome</keyword>
<feature type="domain" description="Tyr recombinase" evidence="6">
    <location>
        <begin position="204"/>
        <end position="369"/>
    </location>
</feature>
<dbReference type="InterPro" id="IPR050808">
    <property type="entry name" value="Phage_Integrase"/>
</dbReference>
<dbReference type="PANTHER" id="PTHR30629">
    <property type="entry name" value="PROPHAGE INTEGRASE"/>
    <property type="match status" value="1"/>
</dbReference>
<dbReference type="Gene3D" id="1.10.443.10">
    <property type="entry name" value="Intergrase catalytic core"/>
    <property type="match status" value="1"/>
</dbReference>
<dbReference type="GO" id="GO:0003677">
    <property type="term" value="F:DNA binding"/>
    <property type="evidence" value="ECO:0007669"/>
    <property type="project" value="UniProtKB-UniRule"/>
</dbReference>
<dbReference type="AlphaFoldDB" id="A0A6B2LX50"/>
<evidence type="ECO:0000256" key="5">
    <source>
        <dbReference type="PROSITE-ProRule" id="PRU01248"/>
    </source>
</evidence>
<dbReference type="PROSITE" id="PS51898">
    <property type="entry name" value="TYR_RECOMBINASE"/>
    <property type="match status" value="1"/>
</dbReference>
<evidence type="ECO:0000259" key="7">
    <source>
        <dbReference type="PROSITE" id="PS51900"/>
    </source>
</evidence>
<dbReference type="Gene3D" id="1.10.150.130">
    <property type="match status" value="1"/>
</dbReference>
<dbReference type="PANTHER" id="PTHR30629:SF2">
    <property type="entry name" value="PROPHAGE INTEGRASE INTS-RELATED"/>
    <property type="match status" value="1"/>
</dbReference>
<dbReference type="PROSITE" id="PS51900">
    <property type="entry name" value="CB"/>
    <property type="match status" value="1"/>
</dbReference>
<evidence type="ECO:0000313" key="8">
    <source>
        <dbReference type="EMBL" id="NDV61071.1"/>
    </source>
</evidence>
<keyword evidence="4" id="KW-0233">DNA recombination</keyword>
<keyword evidence="2" id="KW-0229">DNA integration</keyword>
<comment type="similarity">
    <text evidence="1">Belongs to the 'phage' integrase family.</text>
</comment>
<evidence type="ECO:0000259" key="6">
    <source>
        <dbReference type="PROSITE" id="PS51898"/>
    </source>
</evidence>
<comment type="caution">
    <text evidence="8">The sequence shown here is derived from an EMBL/GenBank/DDBJ whole genome shotgun (WGS) entry which is preliminary data.</text>
</comment>
<evidence type="ECO:0000256" key="1">
    <source>
        <dbReference type="ARBA" id="ARBA00008857"/>
    </source>
</evidence>
<protein>
    <recommendedName>
        <fullName evidence="10">Site-specific recombinase XerD</fullName>
    </recommendedName>
</protein>
<dbReference type="EMBL" id="JAAGNX010000001">
    <property type="protein sequence ID" value="NDV61071.1"/>
    <property type="molecule type" value="Genomic_DNA"/>
</dbReference>
<keyword evidence="3 5" id="KW-0238">DNA-binding</keyword>
<evidence type="ECO:0008006" key="10">
    <source>
        <dbReference type="Google" id="ProtNLM"/>
    </source>
</evidence>
<dbReference type="GO" id="GO:0015074">
    <property type="term" value="P:DNA integration"/>
    <property type="evidence" value="ECO:0007669"/>
    <property type="project" value="UniProtKB-KW"/>
</dbReference>
<evidence type="ECO:0000256" key="3">
    <source>
        <dbReference type="ARBA" id="ARBA00023125"/>
    </source>
</evidence>
<dbReference type="InterPro" id="IPR011010">
    <property type="entry name" value="DNA_brk_join_enz"/>
</dbReference>